<accession>A0A0F9I939</accession>
<reference evidence="1" key="1">
    <citation type="journal article" date="2015" name="Nature">
        <title>Complex archaea that bridge the gap between prokaryotes and eukaryotes.</title>
        <authorList>
            <person name="Spang A."/>
            <person name="Saw J.H."/>
            <person name="Jorgensen S.L."/>
            <person name="Zaremba-Niedzwiedzka K."/>
            <person name="Martijn J."/>
            <person name="Lind A.E."/>
            <person name="van Eijk R."/>
            <person name="Schleper C."/>
            <person name="Guy L."/>
            <person name="Ettema T.J."/>
        </authorList>
    </citation>
    <scope>NUCLEOTIDE SEQUENCE</scope>
</reference>
<dbReference type="EMBL" id="LAZR01014728">
    <property type="protein sequence ID" value="KKM16194.1"/>
    <property type="molecule type" value="Genomic_DNA"/>
</dbReference>
<dbReference type="AlphaFoldDB" id="A0A0F9I939"/>
<comment type="caution">
    <text evidence="1">The sequence shown here is derived from an EMBL/GenBank/DDBJ whole genome shotgun (WGS) entry which is preliminary data.</text>
</comment>
<evidence type="ECO:0000313" key="1">
    <source>
        <dbReference type="EMBL" id="KKM16194.1"/>
    </source>
</evidence>
<protein>
    <submittedName>
        <fullName evidence="1">Uncharacterized protein</fullName>
    </submittedName>
</protein>
<name>A0A0F9I939_9ZZZZ</name>
<sequence length="109" mass="12532">MCRRAEARSQPVAVAERQDVEQVAQGIIEGTCREFPGVSLRLDFETPRDDHEDAYLWITPGTDDREEINDIWGFVIHMVQDAYQEHDIYLVARMRGVGTIVRERPSDAD</sequence>
<proteinExistence type="predicted"/>
<gene>
    <name evidence="1" type="ORF">LCGC14_1688300</name>
</gene>
<organism evidence="1">
    <name type="scientific">marine sediment metagenome</name>
    <dbReference type="NCBI Taxonomy" id="412755"/>
    <lineage>
        <taxon>unclassified sequences</taxon>
        <taxon>metagenomes</taxon>
        <taxon>ecological metagenomes</taxon>
    </lineage>
</organism>